<dbReference type="CDD" id="cd00090">
    <property type="entry name" value="HTH_ARSR"/>
    <property type="match status" value="1"/>
</dbReference>
<evidence type="ECO:0000256" key="1">
    <source>
        <dbReference type="ARBA" id="ARBA00023015"/>
    </source>
</evidence>
<dbReference type="PROSITE" id="PS51000">
    <property type="entry name" value="HTH_DEOR_2"/>
    <property type="match status" value="1"/>
</dbReference>
<reference evidence="5 6" key="1">
    <citation type="submission" date="2020-09" db="EMBL/GenBank/DDBJ databases">
        <title>Paenibacillus sp. strain PR3 16S rRNA gene Genome sequencing and assembly.</title>
        <authorList>
            <person name="Kim J."/>
        </authorList>
    </citation>
    <scope>NUCLEOTIDE SEQUENCE [LARGE SCALE GENOMIC DNA]</scope>
    <source>
        <strain evidence="5 6">PR3</strain>
    </source>
</reference>
<evidence type="ECO:0000256" key="2">
    <source>
        <dbReference type="ARBA" id="ARBA00023125"/>
    </source>
</evidence>
<dbReference type="SUPFAM" id="SSF46785">
    <property type="entry name" value="Winged helix' DNA-binding domain"/>
    <property type="match status" value="1"/>
</dbReference>
<dbReference type="PRINTS" id="PR00037">
    <property type="entry name" value="HTHLACR"/>
</dbReference>
<dbReference type="InterPro" id="IPR050313">
    <property type="entry name" value="Carb_Metab_HTH_regulators"/>
</dbReference>
<evidence type="ECO:0000313" key="5">
    <source>
        <dbReference type="EMBL" id="MBD3919771.1"/>
    </source>
</evidence>
<keyword evidence="1" id="KW-0805">Transcription regulation</keyword>
<dbReference type="SMART" id="SM01134">
    <property type="entry name" value="DeoRC"/>
    <property type="match status" value="1"/>
</dbReference>
<dbReference type="Proteomes" id="UP000609346">
    <property type="component" value="Unassembled WGS sequence"/>
</dbReference>
<dbReference type="EMBL" id="JACXZA010000003">
    <property type="protein sequence ID" value="MBD3919771.1"/>
    <property type="molecule type" value="Genomic_DNA"/>
</dbReference>
<dbReference type="SMART" id="SM00420">
    <property type="entry name" value="HTH_DEOR"/>
    <property type="match status" value="1"/>
</dbReference>
<dbReference type="SUPFAM" id="SSF100950">
    <property type="entry name" value="NagB/RpiA/CoA transferase-like"/>
    <property type="match status" value="1"/>
</dbReference>
<evidence type="ECO:0000259" key="4">
    <source>
        <dbReference type="PROSITE" id="PS51000"/>
    </source>
</evidence>
<gene>
    <name evidence="5" type="ORF">H8B09_13490</name>
</gene>
<organism evidence="5 6">
    <name type="scientific">Paenibacillus terricola</name>
    <dbReference type="NCBI Taxonomy" id="2763503"/>
    <lineage>
        <taxon>Bacteria</taxon>
        <taxon>Bacillati</taxon>
        <taxon>Bacillota</taxon>
        <taxon>Bacilli</taxon>
        <taxon>Bacillales</taxon>
        <taxon>Paenibacillaceae</taxon>
        <taxon>Paenibacillus</taxon>
    </lineage>
</organism>
<comment type="caution">
    <text evidence="5">The sequence shown here is derived from an EMBL/GenBank/DDBJ whole genome shotgun (WGS) entry which is preliminary data.</text>
</comment>
<evidence type="ECO:0000256" key="3">
    <source>
        <dbReference type="ARBA" id="ARBA00023163"/>
    </source>
</evidence>
<sequence>MLAEERRQLILDQLHKDQRIVVKELAQQFQLSVDSIRRDLSIMEEQGLLKKSYGGAVPLNQVRIFPKPEEKRYGPPNETQDAISKLAASYIQPGDAVFIGGAGIHYGMLQHLPRHYPITIVTNAMKIADTIKGWDNVDAYLIGGKLRTTSGSFIDPLAIEQVRKFSFDICFVTGGGITSKGISMATPDGGSFVRAVIENARMRIGLAPSEKLGRDLFASSIPLAELDVLITDTQASQAFIQQAEHAGVQVIMAPDDNEPIPMEGT</sequence>
<dbReference type="Gene3D" id="1.10.10.10">
    <property type="entry name" value="Winged helix-like DNA-binding domain superfamily/Winged helix DNA-binding domain"/>
    <property type="match status" value="1"/>
</dbReference>
<dbReference type="InterPro" id="IPR036390">
    <property type="entry name" value="WH_DNA-bd_sf"/>
</dbReference>
<dbReference type="InterPro" id="IPR037171">
    <property type="entry name" value="NagB/RpiA_transferase-like"/>
</dbReference>
<dbReference type="Pfam" id="PF00455">
    <property type="entry name" value="DeoRC"/>
    <property type="match status" value="1"/>
</dbReference>
<keyword evidence="3" id="KW-0804">Transcription</keyword>
<dbReference type="InterPro" id="IPR014036">
    <property type="entry name" value="DeoR-like_C"/>
</dbReference>
<protein>
    <submittedName>
        <fullName evidence="5">DeoR/GlpR transcriptional regulator</fullName>
    </submittedName>
</protein>
<evidence type="ECO:0000313" key="6">
    <source>
        <dbReference type="Proteomes" id="UP000609346"/>
    </source>
</evidence>
<accession>A0ABR8MWW5</accession>
<dbReference type="RefSeq" id="WP_191204059.1">
    <property type="nucleotide sequence ID" value="NZ_JACXZA010000003.1"/>
</dbReference>
<dbReference type="InterPro" id="IPR036388">
    <property type="entry name" value="WH-like_DNA-bd_sf"/>
</dbReference>
<feature type="domain" description="HTH deoR-type" evidence="4">
    <location>
        <begin position="3"/>
        <end position="58"/>
    </location>
</feature>
<name>A0ABR8MWW5_9BACL</name>
<dbReference type="PANTHER" id="PTHR30363:SF51">
    <property type="entry name" value="HTH-TYPE TRANSCRIPTIONAL REPRESSOR GLCR"/>
    <property type="match status" value="1"/>
</dbReference>
<keyword evidence="6" id="KW-1185">Reference proteome</keyword>
<dbReference type="Pfam" id="PF08220">
    <property type="entry name" value="HTH_DeoR"/>
    <property type="match status" value="1"/>
</dbReference>
<dbReference type="InterPro" id="IPR001034">
    <property type="entry name" value="DeoR_HTH"/>
</dbReference>
<dbReference type="PANTHER" id="PTHR30363">
    <property type="entry name" value="HTH-TYPE TRANSCRIPTIONAL REGULATOR SRLR-RELATED"/>
    <property type="match status" value="1"/>
</dbReference>
<dbReference type="InterPro" id="IPR011991">
    <property type="entry name" value="ArsR-like_HTH"/>
</dbReference>
<proteinExistence type="predicted"/>
<keyword evidence="2" id="KW-0238">DNA-binding</keyword>